<dbReference type="GO" id="GO:0016757">
    <property type="term" value="F:glycosyltransferase activity"/>
    <property type="evidence" value="ECO:0007669"/>
    <property type="project" value="UniProtKB-KW"/>
</dbReference>
<evidence type="ECO:0000256" key="4">
    <source>
        <dbReference type="ARBA" id="ARBA00022840"/>
    </source>
</evidence>
<dbReference type="EMBL" id="FRFG01000012">
    <property type="protein sequence ID" value="SHO55191.1"/>
    <property type="molecule type" value="Genomic_DNA"/>
</dbReference>
<dbReference type="Gene3D" id="1.10.4200.10">
    <property type="entry name" value="Triphosphoribosyl-dephospho-CoA protein"/>
    <property type="match status" value="1"/>
</dbReference>
<evidence type="ECO:0000256" key="5">
    <source>
        <dbReference type="HAMAP-Rule" id="MF_00397"/>
    </source>
</evidence>
<comment type="similarity">
    <text evidence="5">Belongs to the CitG/MdcB family.</text>
</comment>
<dbReference type="OrthoDB" id="114886at2"/>
<dbReference type="InterPro" id="IPR017551">
    <property type="entry name" value="TriPribosyl-deP-CoA_syn_CitG"/>
</dbReference>
<dbReference type="AlphaFoldDB" id="A0A1M7YRD9"/>
<evidence type="ECO:0000256" key="3">
    <source>
        <dbReference type="ARBA" id="ARBA00022741"/>
    </source>
</evidence>
<organism evidence="6 7">
    <name type="scientific">Vibrio quintilis</name>
    <dbReference type="NCBI Taxonomy" id="1117707"/>
    <lineage>
        <taxon>Bacteria</taxon>
        <taxon>Pseudomonadati</taxon>
        <taxon>Pseudomonadota</taxon>
        <taxon>Gammaproteobacteria</taxon>
        <taxon>Vibrionales</taxon>
        <taxon>Vibrionaceae</taxon>
        <taxon>Vibrio</taxon>
    </lineage>
</organism>
<evidence type="ECO:0000256" key="1">
    <source>
        <dbReference type="ARBA" id="ARBA00001210"/>
    </source>
</evidence>
<dbReference type="GO" id="GO:0051191">
    <property type="term" value="P:prosthetic group biosynthetic process"/>
    <property type="evidence" value="ECO:0007669"/>
    <property type="project" value="TreeGrafter"/>
</dbReference>
<name>A0A1M7YRD9_9VIBR</name>
<keyword evidence="7" id="KW-1185">Reference proteome</keyword>
<dbReference type="Proteomes" id="UP000184600">
    <property type="component" value="Unassembled WGS sequence"/>
</dbReference>
<keyword evidence="6" id="KW-0328">Glycosyltransferase</keyword>
<accession>A0A1M7YRD9</accession>
<keyword evidence="2 5" id="KW-0808">Transferase</keyword>
<evidence type="ECO:0000313" key="7">
    <source>
        <dbReference type="Proteomes" id="UP000184600"/>
    </source>
</evidence>
<keyword evidence="4 5" id="KW-0067">ATP-binding</keyword>
<dbReference type="HAMAP" id="MF_00397">
    <property type="entry name" value="CitG"/>
    <property type="match status" value="1"/>
</dbReference>
<dbReference type="GO" id="GO:0046917">
    <property type="term" value="F:triphosphoribosyl-dephospho-CoA synthase activity"/>
    <property type="evidence" value="ECO:0007669"/>
    <property type="project" value="UniProtKB-UniRule"/>
</dbReference>
<dbReference type="PANTHER" id="PTHR30201:SF2">
    <property type="entry name" value="2-(5''-TRIPHOSPHORIBOSYL)-3'-DEPHOSPHOCOENZYME-A SYNTHASE"/>
    <property type="match status" value="1"/>
</dbReference>
<evidence type="ECO:0000313" key="6">
    <source>
        <dbReference type="EMBL" id="SHO55191.1"/>
    </source>
</evidence>
<dbReference type="STRING" id="1117707.VQ7734_00910"/>
<dbReference type="NCBIfam" id="TIGR03125">
    <property type="entry name" value="citrate_citG"/>
    <property type="match status" value="1"/>
</dbReference>
<dbReference type="GO" id="GO:0005524">
    <property type="term" value="F:ATP binding"/>
    <property type="evidence" value="ECO:0007669"/>
    <property type="project" value="UniProtKB-KW"/>
</dbReference>
<gene>
    <name evidence="5 6" type="primary">citG</name>
    <name evidence="6" type="ORF">VQ7734_00910</name>
</gene>
<dbReference type="PANTHER" id="PTHR30201">
    <property type="entry name" value="TRIPHOSPHORIBOSYL-DEPHOSPHO-COA SYNTHASE"/>
    <property type="match status" value="1"/>
</dbReference>
<evidence type="ECO:0000256" key="2">
    <source>
        <dbReference type="ARBA" id="ARBA00022679"/>
    </source>
</evidence>
<protein>
    <recommendedName>
        <fullName evidence="5">Probable 2-(5''-triphosphoribosyl)-3'-dephosphocoenzyme-A synthase</fullName>
        <shortName evidence="5">2-(5''-triphosphoribosyl)-3'-dephospho-CoA synthase</shortName>
        <ecNumber evidence="5">2.4.2.52</ecNumber>
    </recommendedName>
</protein>
<reference evidence="7" key="1">
    <citation type="submission" date="2016-12" db="EMBL/GenBank/DDBJ databases">
        <authorList>
            <person name="Rodrigo-Torres L."/>
            <person name="Arahal R.D."/>
            <person name="Lucena T."/>
        </authorList>
    </citation>
    <scope>NUCLEOTIDE SEQUENCE [LARGE SCALE GENOMIC DNA]</scope>
</reference>
<comment type="catalytic activity">
    <reaction evidence="1 5">
        <text>3'-dephospho-CoA + ATP = 2'-(5''-triphospho-alpha-D-ribosyl)-3'-dephospho-CoA + adenine</text>
        <dbReference type="Rhea" id="RHEA:15117"/>
        <dbReference type="ChEBI" id="CHEBI:16708"/>
        <dbReference type="ChEBI" id="CHEBI:30616"/>
        <dbReference type="ChEBI" id="CHEBI:57328"/>
        <dbReference type="ChEBI" id="CHEBI:61378"/>
        <dbReference type="EC" id="2.4.2.52"/>
    </reaction>
</comment>
<sequence>MSSVAVNLLMNPAVSGQTVPVDSAGDRFFSLVAGLAYHAMLVEVHLTPKPGLVDLLTNGAHTDMDVPLFEASASSIRPYLIRFLDAGLRFSEQPADGLLRVLRPIGLEAEQAMFAATKGVNTHKGMIFGLGLVCGAIGWLRGKGLTVNAQYISQTIKRCCACLVVDELKHRHVQTDHQPVTQPEPRETHGEFLYREYGLTGARGEAASGYHTILSHSLPAYEQAVSNGYSVEQSLWQTLLVLMANNEDTNVVSRGGMHGLRFVRTAAESLLSQGGCASPALEASLIELDKVFTEKRLSPGGSADLLAMTWLLSQIETLDRTGFY</sequence>
<dbReference type="EC" id="2.4.2.52" evidence="5"/>
<dbReference type="InterPro" id="IPR002736">
    <property type="entry name" value="CitG"/>
</dbReference>
<keyword evidence="3 5" id="KW-0547">Nucleotide-binding</keyword>
<proteinExistence type="inferred from homology"/>
<dbReference type="Pfam" id="PF01874">
    <property type="entry name" value="CitG"/>
    <property type="match status" value="1"/>
</dbReference>